<dbReference type="Gene3D" id="3.40.50.2000">
    <property type="entry name" value="Glycogen Phosphorylase B"/>
    <property type="match status" value="1"/>
</dbReference>
<organism evidence="3 4">
    <name type="scientific">Luteipulveratus flavus</name>
    <dbReference type="NCBI Taxonomy" id="3031728"/>
    <lineage>
        <taxon>Bacteria</taxon>
        <taxon>Bacillati</taxon>
        <taxon>Actinomycetota</taxon>
        <taxon>Actinomycetes</taxon>
        <taxon>Micrococcales</taxon>
        <taxon>Dermacoccaceae</taxon>
        <taxon>Luteipulveratus</taxon>
    </lineage>
</organism>
<name>A0ABT6CCI1_9MICO</name>
<keyword evidence="4" id="KW-1185">Reference proteome</keyword>
<gene>
    <name evidence="3" type="ORF">P4R38_19700</name>
</gene>
<accession>A0ABT6CCI1</accession>
<dbReference type="Pfam" id="PF13692">
    <property type="entry name" value="Glyco_trans_1_4"/>
    <property type="match status" value="1"/>
</dbReference>
<evidence type="ECO:0000256" key="1">
    <source>
        <dbReference type="ARBA" id="ARBA00022676"/>
    </source>
</evidence>
<dbReference type="GO" id="GO:0016757">
    <property type="term" value="F:glycosyltransferase activity"/>
    <property type="evidence" value="ECO:0007669"/>
    <property type="project" value="UniProtKB-KW"/>
</dbReference>
<protein>
    <submittedName>
        <fullName evidence="3">Glycosyltransferase</fullName>
        <ecNumber evidence="3">2.4.-.-</ecNumber>
    </submittedName>
</protein>
<evidence type="ECO:0000256" key="2">
    <source>
        <dbReference type="ARBA" id="ARBA00022679"/>
    </source>
</evidence>
<dbReference type="EC" id="2.4.-.-" evidence="3"/>
<dbReference type="PANTHER" id="PTHR12526">
    <property type="entry name" value="GLYCOSYLTRANSFERASE"/>
    <property type="match status" value="1"/>
</dbReference>
<proteinExistence type="predicted"/>
<dbReference type="EMBL" id="JAROAV010000057">
    <property type="protein sequence ID" value="MDF8266481.1"/>
    <property type="molecule type" value="Genomic_DNA"/>
</dbReference>
<dbReference type="SUPFAM" id="SSF53756">
    <property type="entry name" value="UDP-Glycosyltransferase/glycogen phosphorylase"/>
    <property type="match status" value="1"/>
</dbReference>
<comment type="caution">
    <text evidence="3">The sequence shown here is derived from an EMBL/GenBank/DDBJ whole genome shotgun (WGS) entry which is preliminary data.</text>
</comment>
<keyword evidence="2 3" id="KW-0808">Transferase</keyword>
<evidence type="ECO:0000313" key="4">
    <source>
        <dbReference type="Proteomes" id="UP001528912"/>
    </source>
</evidence>
<sequence>MTDLVVCSLEAWDDVWRRNQHLVDGLLRRDPTLRVLFVEPSADPAYEVVSRRRPRAGAGLRAQGVVERLALFQPTKWLPRAAGAFVDQRLVAGARRAARRAGFTDPLLWVNDPGWAPLAVETGWRSLYDITDDWLLAHRDPRTQARLAECEGLLMEHCAEVVVCSPALERTKGAVRPVTLIPNAVDAETYRRAARRPADVDGVPYALYVGTLHEDRLDVDLVLQTAQALRSASSRARLVLVGPNALSAANTHRLQADPVVRLLGARPRDQVPAYLQHAHALLVPHVVDDFTDSLDPIKLYEYRAVGRPLVATPVAGFRELAGRQGVTVASGPEFASAVAGLTGAASRRSWPVTVPTWEDRVAAMATVLERLGAAT</sequence>
<dbReference type="RefSeq" id="WP_277193694.1">
    <property type="nucleotide sequence ID" value="NZ_JAROAV010000057.1"/>
</dbReference>
<dbReference type="Proteomes" id="UP001528912">
    <property type="component" value="Unassembled WGS sequence"/>
</dbReference>
<dbReference type="PANTHER" id="PTHR12526:SF510">
    <property type="entry name" value="D-INOSITOL 3-PHOSPHATE GLYCOSYLTRANSFERASE"/>
    <property type="match status" value="1"/>
</dbReference>
<reference evidence="3 4" key="1">
    <citation type="submission" date="2023-03" db="EMBL/GenBank/DDBJ databases">
        <title>YIM 133296 draft genome.</title>
        <authorList>
            <person name="Xiong L."/>
        </authorList>
    </citation>
    <scope>NUCLEOTIDE SEQUENCE [LARGE SCALE GENOMIC DNA]</scope>
    <source>
        <strain evidence="3 4">YIM 133296</strain>
    </source>
</reference>
<evidence type="ECO:0000313" key="3">
    <source>
        <dbReference type="EMBL" id="MDF8266481.1"/>
    </source>
</evidence>
<keyword evidence="1 3" id="KW-0328">Glycosyltransferase</keyword>